<keyword evidence="2" id="KW-1133">Transmembrane helix</keyword>
<feature type="compositionally biased region" description="Low complexity" evidence="1">
    <location>
        <begin position="14"/>
        <end position="29"/>
    </location>
</feature>
<feature type="compositionally biased region" description="Pro residues" evidence="1">
    <location>
        <begin position="146"/>
        <end position="157"/>
    </location>
</feature>
<keyword evidence="2" id="KW-0812">Transmembrane</keyword>
<keyword evidence="4" id="KW-1185">Reference proteome</keyword>
<feature type="compositionally biased region" description="Pro residues" evidence="1">
    <location>
        <begin position="179"/>
        <end position="191"/>
    </location>
</feature>
<dbReference type="GeneID" id="92083510"/>
<evidence type="ECO:0000313" key="3">
    <source>
        <dbReference type="EMBL" id="KAK7937358.1"/>
    </source>
</evidence>
<sequence>METTFSRTNSGLMTPSSTSSTSTSTATAPDQPITITFGNPGLAGTGASGIPGWWTVLAGLGFATFVWNLVRRWVLSCRQGRLVAGALRLYDHEVIEAFAARARAQAWRESAAAVAAAAMKEPAAAAAAAKDARACADTAAAAAAATPPPPARPPPPQQQQQQQHGRPRPSSPGWRSRGKPPPWPSPRPSPQPSKQLFGGRWAEFGMALMTTVSTGRG</sequence>
<reference evidence="3 4" key="1">
    <citation type="submission" date="2023-01" db="EMBL/GenBank/DDBJ databases">
        <title>Analysis of 21 Apiospora genomes using comparative genomics revels a genus with tremendous synthesis potential of carbohydrate active enzymes and secondary metabolites.</title>
        <authorList>
            <person name="Sorensen T."/>
        </authorList>
    </citation>
    <scope>NUCLEOTIDE SEQUENCE [LARGE SCALE GENOMIC DNA]</scope>
    <source>
        <strain evidence="3 4">CBS 24483</strain>
    </source>
</reference>
<dbReference type="Proteomes" id="UP001391051">
    <property type="component" value="Unassembled WGS sequence"/>
</dbReference>
<name>A0ABR1PSQ0_9PEZI</name>
<protein>
    <submittedName>
        <fullName evidence="3">Uncharacterized protein</fullName>
    </submittedName>
</protein>
<feature type="compositionally biased region" description="Polar residues" evidence="1">
    <location>
        <begin position="1"/>
        <end position="13"/>
    </location>
</feature>
<feature type="region of interest" description="Disordered" evidence="1">
    <location>
        <begin position="1"/>
        <end position="31"/>
    </location>
</feature>
<evidence type="ECO:0000313" key="4">
    <source>
        <dbReference type="Proteomes" id="UP001391051"/>
    </source>
</evidence>
<gene>
    <name evidence="3" type="ORF">PG986_014226</name>
</gene>
<feature type="region of interest" description="Disordered" evidence="1">
    <location>
        <begin position="139"/>
        <end position="202"/>
    </location>
</feature>
<keyword evidence="2" id="KW-0472">Membrane</keyword>
<feature type="transmembrane region" description="Helical" evidence="2">
    <location>
        <begin position="52"/>
        <end position="70"/>
    </location>
</feature>
<evidence type="ECO:0000256" key="2">
    <source>
        <dbReference type="SAM" id="Phobius"/>
    </source>
</evidence>
<dbReference type="EMBL" id="JAQQWE010000010">
    <property type="protein sequence ID" value="KAK7937358.1"/>
    <property type="molecule type" value="Genomic_DNA"/>
</dbReference>
<organism evidence="3 4">
    <name type="scientific">Apiospora aurea</name>
    <dbReference type="NCBI Taxonomy" id="335848"/>
    <lineage>
        <taxon>Eukaryota</taxon>
        <taxon>Fungi</taxon>
        <taxon>Dikarya</taxon>
        <taxon>Ascomycota</taxon>
        <taxon>Pezizomycotina</taxon>
        <taxon>Sordariomycetes</taxon>
        <taxon>Xylariomycetidae</taxon>
        <taxon>Amphisphaeriales</taxon>
        <taxon>Apiosporaceae</taxon>
        <taxon>Apiospora</taxon>
    </lineage>
</organism>
<dbReference type="RefSeq" id="XP_066692686.1">
    <property type="nucleotide sequence ID" value="XM_066850448.1"/>
</dbReference>
<comment type="caution">
    <text evidence="3">The sequence shown here is derived from an EMBL/GenBank/DDBJ whole genome shotgun (WGS) entry which is preliminary data.</text>
</comment>
<accession>A0ABR1PSQ0</accession>
<evidence type="ECO:0000256" key="1">
    <source>
        <dbReference type="SAM" id="MobiDB-lite"/>
    </source>
</evidence>
<proteinExistence type="predicted"/>